<dbReference type="Proteomes" id="UP001298681">
    <property type="component" value="Unassembled WGS sequence"/>
</dbReference>
<accession>A0ABS9MLT2</accession>
<keyword evidence="3" id="KW-1185">Reference proteome</keyword>
<dbReference type="EMBL" id="JAKNHQ010000016">
    <property type="protein sequence ID" value="MCG4611496.1"/>
    <property type="molecule type" value="Genomic_DNA"/>
</dbReference>
<keyword evidence="1" id="KW-0732">Signal</keyword>
<protein>
    <submittedName>
        <fullName evidence="2">Uncharacterized protein</fullName>
    </submittedName>
</protein>
<name>A0ABS9MLT2_9FIRM</name>
<evidence type="ECO:0000256" key="1">
    <source>
        <dbReference type="SAM" id="SignalP"/>
    </source>
</evidence>
<evidence type="ECO:0000313" key="2">
    <source>
        <dbReference type="EMBL" id="MCG4611496.1"/>
    </source>
</evidence>
<feature type="chain" id="PRO_5046230718" evidence="1">
    <location>
        <begin position="19"/>
        <end position="224"/>
    </location>
</feature>
<proteinExistence type="predicted"/>
<sequence>MKKFCVFLLSLSFFIFLASCNSNGPSNERTSDVAEFDPLLFLNHLEQAPAANDNETASVTIDGITYQMVAELLPMKGTLHKAPVMQDDAYYFMWNGQILDADQYYSLTATITIQNSTEQPFGYSFAFSNAQLQTGTGLTQKSNPPDLSLNVVPPHYCADVILEYPVAKGPGLEEITITFPHMDYNQIFWEDYRNLEQAQLSPEELANKYQDHMTPIALTAAIAG</sequence>
<comment type="caution">
    <text evidence="2">The sequence shown here is derived from an EMBL/GenBank/DDBJ whole genome shotgun (WGS) entry which is preliminary data.</text>
</comment>
<evidence type="ECO:0000313" key="3">
    <source>
        <dbReference type="Proteomes" id="UP001298681"/>
    </source>
</evidence>
<feature type="signal peptide" evidence="1">
    <location>
        <begin position="1"/>
        <end position="18"/>
    </location>
</feature>
<gene>
    <name evidence="2" type="ORF">L0P57_11220</name>
</gene>
<organism evidence="2 3">
    <name type="scientific">Anaeromassilibacillus senegalensis</name>
    <dbReference type="NCBI Taxonomy" id="1673717"/>
    <lineage>
        <taxon>Bacteria</taxon>
        <taxon>Bacillati</taxon>
        <taxon>Bacillota</taxon>
        <taxon>Clostridia</taxon>
        <taxon>Eubacteriales</taxon>
        <taxon>Acutalibacteraceae</taxon>
        <taxon>Anaeromassilibacillus</taxon>
    </lineage>
</organism>
<reference evidence="2 3" key="1">
    <citation type="submission" date="2022-01" db="EMBL/GenBank/DDBJ databases">
        <title>Collection of gut derived symbiotic bacterial strains cultured from healthy donors.</title>
        <authorList>
            <person name="Lin H."/>
            <person name="Kohout C."/>
            <person name="Waligurski E."/>
            <person name="Pamer E.G."/>
        </authorList>
    </citation>
    <scope>NUCLEOTIDE SEQUENCE [LARGE SCALE GENOMIC DNA]</scope>
    <source>
        <strain evidence="2 3">DFI.7.58</strain>
    </source>
</reference>
<dbReference type="PROSITE" id="PS51257">
    <property type="entry name" value="PROKAR_LIPOPROTEIN"/>
    <property type="match status" value="1"/>
</dbReference>